<dbReference type="RefSeq" id="WP_146458251.1">
    <property type="nucleotide sequence ID" value="NZ_SJPW01000003.1"/>
</dbReference>
<accession>A0A5C6F8R4</accession>
<comment type="caution">
    <text evidence="2">The sequence shown here is derived from an EMBL/GenBank/DDBJ whole genome shotgun (WGS) entry which is preliminary data.</text>
</comment>
<keyword evidence="1" id="KW-1133">Transmembrane helix</keyword>
<feature type="transmembrane region" description="Helical" evidence="1">
    <location>
        <begin position="60"/>
        <end position="78"/>
    </location>
</feature>
<sequence length="423" mass="47456">MSPYFSKTLDRDTVFPRVWAGFAIALLIATWPLWFPTIAANEYPAIPLAPFVIKPAIAELPWLLDGISLWTFAAMGSTICGHTTSTRSRISWFCVVAGLLASFAVDQHRLQPWAYQLAIYAIMFATLNKRWLRRLIIPAAASVYIYSALGKFDFQFAHTVGQEFWNVAARPLGRVAETLDDSMRARFALLFPAAELAAGIGLLFRRTRRGAGILVMGMHASLIVLLGPWGLDHSLGVLVWNLALMFQTYWWMVRSVGDSVVRSSVDSSSDASTPLPMATAMVLALMLIAPIGERWGLWDHWLSWSLYSPHTSRVDMQVHASAIAKLDETTAGYFDADDDGDGWSSFAMSRWSLEQRLVPVYPQARYQLAMAIAMADRHHWDTDIRVRVESVSDRWTGRRVETMAVGIDAIGRLRRPFWLLGSK</sequence>
<feature type="transmembrane region" description="Helical" evidence="1">
    <location>
        <begin position="20"/>
        <end position="40"/>
    </location>
</feature>
<evidence type="ECO:0000313" key="3">
    <source>
        <dbReference type="Proteomes" id="UP000318288"/>
    </source>
</evidence>
<feature type="transmembrane region" description="Helical" evidence="1">
    <location>
        <begin position="235"/>
        <end position="253"/>
    </location>
</feature>
<name>A0A5C6F8R4_9BACT</name>
<evidence type="ECO:0000313" key="2">
    <source>
        <dbReference type="EMBL" id="TWU56864.1"/>
    </source>
</evidence>
<keyword evidence="3" id="KW-1185">Reference proteome</keyword>
<protein>
    <recommendedName>
        <fullName evidence="4">Vitamin K-dependent gamma-carboxylase</fullName>
    </recommendedName>
</protein>
<organism evidence="2 3">
    <name type="scientific">Rubripirellula tenax</name>
    <dbReference type="NCBI Taxonomy" id="2528015"/>
    <lineage>
        <taxon>Bacteria</taxon>
        <taxon>Pseudomonadati</taxon>
        <taxon>Planctomycetota</taxon>
        <taxon>Planctomycetia</taxon>
        <taxon>Pirellulales</taxon>
        <taxon>Pirellulaceae</taxon>
        <taxon>Rubripirellula</taxon>
    </lineage>
</organism>
<keyword evidence="1" id="KW-0472">Membrane</keyword>
<proteinExistence type="predicted"/>
<reference evidence="2 3" key="1">
    <citation type="submission" date="2019-02" db="EMBL/GenBank/DDBJ databases">
        <title>Deep-cultivation of Planctomycetes and their phenomic and genomic characterization uncovers novel biology.</title>
        <authorList>
            <person name="Wiegand S."/>
            <person name="Jogler M."/>
            <person name="Boedeker C."/>
            <person name="Pinto D."/>
            <person name="Vollmers J."/>
            <person name="Rivas-Marin E."/>
            <person name="Kohn T."/>
            <person name="Peeters S.H."/>
            <person name="Heuer A."/>
            <person name="Rast P."/>
            <person name="Oberbeckmann S."/>
            <person name="Bunk B."/>
            <person name="Jeske O."/>
            <person name="Meyerdierks A."/>
            <person name="Storesund J.E."/>
            <person name="Kallscheuer N."/>
            <person name="Luecker S."/>
            <person name="Lage O.M."/>
            <person name="Pohl T."/>
            <person name="Merkel B.J."/>
            <person name="Hornburger P."/>
            <person name="Mueller R.-W."/>
            <person name="Bruemmer F."/>
            <person name="Labrenz M."/>
            <person name="Spormann A.M."/>
            <person name="Op Den Camp H."/>
            <person name="Overmann J."/>
            <person name="Amann R."/>
            <person name="Jetten M.S.M."/>
            <person name="Mascher T."/>
            <person name="Medema M.H."/>
            <person name="Devos D.P."/>
            <person name="Kaster A.-K."/>
            <person name="Ovreas L."/>
            <person name="Rohde M."/>
            <person name="Galperin M.Y."/>
            <person name="Jogler C."/>
        </authorList>
    </citation>
    <scope>NUCLEOTIDE SEQUENCE [LARGE SCALE GENOMIC DNA]</scope>
    <source>
        <strain evidence="2 3">Poly51</strain>
    </source>
</reference>
<keyword evidence="1" id="KW-0812">Transmembrane</keyword>
<gene>
    <name evidence="2" type="ORF">Poly51_27820</name>
</gene>
<evidence type="ECO:0000256" key="1">
    <source>
        <dbReference type="SAM" id="Phobius"/>
    </source>
</evidence>
<feature type="transmembrane region" description="Helical" evidence="1">
    <location>
        <begin position="210"/>
        <end position="228"/>
    </location>
</feature>
<evidence type="ECO:0008006" key="4">
    <source>
        <dbReference type="Google" id="ProtNLM"/>
    </source>
</evidence>
<dbReference type="Proteomes" id="UP000318288">
    <property type="component" value="Unassembled WGS sequence"/>
</dbReference>
<dbReference type="OrthoDB" id="239293at2"/>
<feature type="transmembrane region" description="Helical" evidence="1">
    <location>
        <begin position="187"/>
        <end position="204"/>
    </location>
</feature>
<dbReference type="AlphaFoldDB" id="A0A5C6F8R4"/>
<dbReference type="EMBL" id="SJPW01000003">
    <property type="protein sequence ID" value="TWU56864.1"/>
    <property type="molecule type" value="Genomic_DNA"/>
</dbReference>